<protein>
    <submittedName>
        <fullName evidence="3">DUF4266 domain-containing protein</fullName>
    </submittedName>
</protein>
<sequence>MKMTTKIVLRIAAVAALAAGATGCSAITPVQAWEKGTLAKTEMLMEGDGLEARFNEHIYNSREAASGGSGVGGGGCGCN</sequence>
<dbReference type="EMBL" id="WHJF01000028">
    <property type="protein sequence ID" value="NHZ63177.1"/>
    <property type="molecule type" value="Genomic_DNA"/>
</dbReference>
<name>A0ABX0MM66_9BURK</name>
<feature type="chain" id="PRO_5045460663" evidence="1">
    <location>
        <begin position="27"/>
        <end position="79"/>
    </location>
</feature>
<evidence type="ECO:0000259" key="2">
    <source>
        <dbReference type="Pfam" id="PF14086"/>
    </source>
</evidence>
<dbReference type="Proteomes" id="UP000610594">
    <property type="component" value="Unassembled WGS sequence"/>
</dbReference>
<keyword evidence="4" id="KW-1185">Reference proteome</keyword>
<feature type="domain" description="DUF4266" evidence="2">
    <location>
        <begin position="30"/>
        <end position="79"/>
    </location>
</feature>
<keyword evidence="1" id="KW-0732">Signal</keyword>
<reference evidence="3 4" key="1">
    <citation type="submission" date="2019-10" db="EMBL/GenBank/DDBJ databases">
        <title>Taxonomy of Antarctic Massilia spp.: description of Massilia rubra sp. nov., Massilia aquatica sp. nov., Massilia mucilaginosa sp. nov., Massilia frigida sp. nov. isolated from streams, lakes and regoliths.</title>
        <authorList>
            <person name="Holochova P."/>
            <person name="Sedlacek I."/>
            <person name="Kralova S."/>
            <person name="Maslanova I."/>
            <person name="Busse H.-J."/>
            <person name="Stankova E."/>
            <person name="Vrbovska V."/>
            <person name="Kovarovic V."/>
            <person name="Bartak M."/>
            <person name="Svec P."/>
            <person name="Pantucek R."/>
        </authorList>
    </citation>
    <scope>NUCLEOTIDE SEQUENCE [LARGE SCALE GENOMIC DNA]</scope>
    <source>
        <strain evidence="3 4">CCM 8694</strain>
    </source>
</reference>
<dbReference type="RefSeq" id="WP_167237299.1">
    <property type="nucleotide sequence ID" value="NZ_WHJF01000028.1"/>
</dbReference>
<proteinExistence type="predicted"/>
<evidence type="ECO:0000256" key="1">
    <source>
        <dbReference type="SAM" id="SignalP"/>
    </source>
</evidence>
<accession>A0ABX0MM66</accession>
<dbReference type="InterPro" id="IPR025362">
    <property type="entry name" value="DUF4266"/>
</dbReference>
<comment type="caution">
    <text evidence="3">The sequence shown here is derived from an EMBL/GenBank/DDBJ whole genome shotgun (WGS) entry which is preliminary data.</text>
</comment>
<organism evidence="3 4">
    <name type="scientific">Massilia genomosp. 1</name>
    <dbReference type="NCBI Taxonomy" id="2609280"/>
    <lineage>
        <taxon>Bacteria</taxon>
        <taxon>Pseudomonadati</taxon>
        <taxon>Pseudomonadota</taxon>
        <taxon>Betaproteobacteria</taxon>
        <taxon>Burkholderiales</taxon>
        <taxon>Oxalobacteraceae</taxon>
        <taxon>Telluria group</taxon>
        <taxon>Massilia</taxon>
    </lineage>
</organism>
<dbReference type="Pfam" id="PF14086">
    <property type="entry name" value="DUF4266"/>
    <property type="match status" value="1"/>
</dbReference>
<feature type="signal peptide" evidence="1">
    <location>
        <begin position="1"/>
        <end position="26"/>
    </location>
</feature>
<evidence type="ECO:0000313" key="4">
    <source>
        <dbReference type="Proteomes" id="UP000610594"/>
    </source>
</evidence>
<evidence type="ECO:0000313" key="3">
    <source>
        <dbReference type="EMBL" id="NHZ63177.1"/>
    </source>
</evidence>
<gene>
    <name evidence="3" type="ORF">F1735_12825</name>
</gene>
<dbReference type="PROSITE" id="PS51257">
    <property type="entry name" value="PROKAR_LIPOPROTEIN"/>
    <property type="match status" value="1"/>
</dbReference>